<dbReference type="EMBL" id="JANUGX010000001">
    <property type="protein sequence ID" value="MCS0587611.1"/>
    <property type="molecule type" value="Genomic_DNA"/>
</dbReference>
<dbReference type="Proteomes" id="UP001205560">
    <property type="component" value="Unassembled WGS sequence"/>
</dbReference>
<keyword evidence="1" id="KW-1133">Transmembrane helix</keyword>
<gene>
    <name evidence="3" type="ORF">NX782_00155</name>
</gene>
<evidence type="ECO:0000313" key="3">
    <source>
        <dbReference type="EMBL" id="MCS0587611.1"/>
    </source>
</evidence>
<evidence type="ECO:0000259" key="2">
    <source>
        <dbReference type="Pfam" id="PF07811"/>
    </source>
</evidence>
<reference evidence="3 4" key="1">
    <citation type="submission" date="2022-08" db="EMBL/GenBank/DDBJ databases">
        <title>Reclassification of Massilia species as members of the genera Telluria, Duganella, Pseudoduganella, Mokoshia gen. nov. and Zemynaea gen. nov. using orthogonal and non-orthogonal genome-based approaches.</title>
        <authorList>
            <person name="Bowman J.P."/>
        </authorList>
    </citation>
    <scope>NUCLEOTIDE SEQUENCE [LARGE SCALE GENOMIC DNA]</scope>
    <source>
        <strain evidence="3 4">LMG 28164</strain>
    </source>
</reference>
<organism evidence="3 4">
    <name type="scientific">Massilia norwichensis</name>
    <dbReference type="NCBI Taxonomy" id="1442366"/>
    <lineage>
        <taxon>Bacteria</taxon>
        <taxon>Pseudomonadati</taxon>
        <taxon>Pseudomonadota</taxon>
        <taxon>Betaproteobacteria</taxon>
        <taxon>Burkholderiales</taxon>
        <taxon>Oxalobacteraceae</taxon>
        <taxon>Telluria group</taxon>
        <taxon>Massilia</taxon>
    </lineage>
</organism>
<dbReference type="RefSeq" id="WP_258843450.1">
    <property type="nucleotide sequence ID" value="NZ_JANUGX010000001.1"/>
</dbReference>
<protein>
    <submittedName>
        <fullName evidence="3">Pilus assembly protein</fullName>
    </submittedName>
</protein>
<keyword evidence="1" id="KW-0812">Transmembrane</keyword>
<keyword evidence="1" id="KW-0472">Membrane</keyword>
<proteinExistence type="predicted"/>
<feature type="transmembrane region" description="Helical" evidence="1">
    <location>
        <begin position="21"/>
        <end position="42"/>
    </location>
</feature>
<evidence type="ECO:0000313" key="4">
    <source>
        <dbReference type="Proteomes" id="UP001205560"/>
    </source>
</evidence>
<comment type="caution">
    <text evidence="3">The sequence shown here is derived from an EMBL/GenBank/DDBJ whole genome shotgun (WGS) entry which is preliminary data.</text>
</comment>
<sequence>MKRLRRKLPARERGSVAVECAIVIPIFLFMLSGMLFFGRLFWHYTVIQKAAHDAARFLATAPLRDMMAANGADVPLALVASKIASDEIAELNPGGLVFVPSIQCFVGTPPYWDSKCYGDKVPQKILARVKLQVTDPFLDAYTAEFTDGNPIQIEAVMATDWVGN</sequence>
<dbReference type="InterPro" id="IPR012495">
    <property type="entry name" value="TadE-like_dom"/>
</dbReference>
<keyword evidence="4" id="KW-1185">Reference proteome</keyword>
<dbReference type="Pfam" id="PF07811">
    <property type="entry name" value="TadE"/>
    <property type="match status" value="1"/>
</dbReference>
<accession>A0ABT2A0B4</accession>
<feature type="domain" description="TadE-like" evidence="2">
    <location>
        <begin position="14"/>
        <end position="56"/>
    </location>
</feature>
<evidence type="ECO:0000256" key="1">
    <source>
        <dbReference type="SAM" id="Phobius"/>
    </source>
</evidence>
<name>A0ABT2A0B4_9BURK</name>